<comment type="caution">
    <text evidence="2">The sequence shown here is derived from an EMBL/GenBank/DDBJ whole genome shotgun (WGS) entry which is preliminary data.</text>
</comment>
<dbReference type="AlphaFoldDB" id="A0AAD6U6R5"/>
<evidence type="ECO:0000313" key="1">
    <source>
        <dbReference type="EMBL" id="KAJ7086419.1"/>
    </source>
</evidence>
<dbReference type="EMBL" id="JARJCN010000031">
    <property type="protein sequence ID" value="KAJ7086422.1"/>
    <property type="molecule type" value="Genomic_DNA"/>
</dbReference>
<reference evidence="2" key="1">
    <citation type="submission" date="2023-03" db="EMBL/GenBank/DDBJ databases">
        <title>Massive genome expansion in bonnet fungi (Mycena s.s.) driven by repeated elements and novel gene families across ecological guilds.</title>
        <authorList>
            <consortium name="Lawrence Berkeley National Laboratory"/>
            <person name="Harder C.B."/>
            <person name="Miyauchi S."/>
            <person name="Viragh M."/>
            <person name="Kuo A."/>
            <person name="Thoen E."/>
            <person name="Andreopoulos B."/>
            <person name="Lu D."/>
            <person name="Skrede I."/>
            <person name="Drula E."/>
            <person name="Henrissat B."/>
            <person name="Morin E."/>
            <person name="Kohler A."/>
            <person name="Barry K."/>
            <person name="LaButti K."/>
            <person name="Morin E."/>
            <person name="Salamov A."/>
            <person name="Lipzen A."/>
            <person name="Mereny Z."/>
            <person name="Hegedus B."/>
            <person name="Baldrian P."/>
            <person name="Stursova M."/>
            <person name="Weitz H."/>
            <person name="Taylor A."/>
            <person name="Grigoriev I.V."/>
            <person name="Nagy L.G."/>
            <person name="Martin F."/>
            <person name="Kauserud H."/>
        </authorList>
    </citation>
    <scope>NUCLEOTIDE SEQUENCE</scope>
    <source>
        <strain evidence="2">CBHHK173m</strain>
    </source>
</reference>
<protein>
    <submittedName>
        <fullName evidence="2">Uncharacterized protein</fullName>
    </submittedName>
</protein>
<keyword evidence="3" id="KW-1185">Reference proteome</keyword>
<proteinExistence type="predicted"/>
<name>A0AAD6U6R5_9AGAR</name>
<evidence type="ECO:0000313" key="2">
    <source>
        <dbReference type="EMBL" id="KAJ7086422.1"/>
    </source>
</evidence>
<dbReference type="EMBL" id="JARJCN010000031">
    <property type="protein sequence ID" value="KAJ7086419.1"/>
    <property type="molecule type" value="Genomic_DNA"/>
</dbReference>
<dbReference type="Proteomes" id="UP001222325">
    <property type="component" value="Unassembled WGS sequence"/>
</dbReference>
<accession>A0AAD6U6R5</accession>
<sequence length="234" mass="25865">MFASRAPSTIFVGPNRSNPICMQNGIRGYRWPWCLWYEEPIRNQRRGGELENTKICIFGILARQGSKTLDAQHLSERLMWSYCGFTLTPGAVAGAARALRPYMARPLWIGSGLCLRFKFGLSQPHGARYGLWLIFGHPQDIRCGGGGAREGPQLCSDALLLAKNKFAASIGCARKHWATRGDSGFGSEFASRGYSSPQLAVTPRSPLAYKYWGTSISPSLNHTPSTGPPLYHWL</sequence>
<organism evidence="2 3">
    <name type="scientific">Mycena belliarum</name>
    <dbReference type="NCBI Taxonomy" id="1033014"/>
    <lineage>
        <taxon>Eukaryota</taxon>
        <taxon>Fungi</taxon>
        <taxon>Dikarya</taxon>
        <taxon>Basidiomycota</taxon>
        <taxon>Agaricomycotina</taxon>
        <taxon>Agaricomycetes</taxon>
        <taxon>Agaricomycetidae</taxon>
        <taxon>Agaricales</taxon>
        <taxon>Marasmiineae</taxon>
        <taxon>Mycenaceae</taxon>
        <taxon>Mycena</taxon>
    </lineage>
</organism>
<gene>
    <name evidence="1" type="ORF">B0H15DRAFT_348380</name>
    <name evidence="2" type="ORF">B0H15DRAFT_348661</name>
</gene>
<evidence type="ECO:0000313" key="3">
    <source>
        <dbReference type="Proteomes" id="UP001222325"/>
    </source>
</evidence>